<dbReference type="GO" id="GO:0005524">
    <property type="term" value="F:ATP binding"/>
    <property type="evidence" value="ECO:0007669"/>
    <property type="project" value="InterPro"/>
</dbReference>
<name>A0A6N7YF44_9FIRM</name>
<dbReference type="Pfam" id="PF07728">
    <property type="entry name" value="AAA_5"/>
    <property type="match status" value="1"/>
</dbReference>
<dbReference type="InterPro" id="IPR044068">
    <property type="entry name" value="CB"/>
</dbReference>
<gene>
    <name evidence="3" type="ORF">FYJ25_07365</name>
</gene>
<keyword evidence="1" id="KW-0238">DNA-binding</keyword>
<dbReference type="InterPro" id="IPR027417">
    <property type="entry name" value="P-loop_NTPase"/>
</dbReference>
<dbReference type="GO" id="GO:0003677">
    <property type="term" value="F:DNA binding"/>
    <property type="evidence" value="ECO:0007669"/>
    <property type="project" value="UniProtKB-UniRule"/>
</dbReference>
<evidence type="ECO:0000313" key="4">
    <source>
        <dbReference type="Proteomes" id="UP000433359"/>
    </source>
</evidence>
<comment type="caution">
    <text evidence="3">The sequence shown here is derived from an EMBL/GenBank/DDBJ whole genome shotgun (WGS) entry which is preliminary data.</text>
</comment>
<proteinExistence type="predicted"/>
<dbReference type="Proteomes" id="UP000433359">
    <property type="component" value="Unassembled WGS sequence"/>
</dbReference>
<dbReference type="AlphaFoldDB" id="A0A6N7YF44"/>
<feature type="domain" description="Core-binding (CB)" evidence="2">
    <location>
        <begin position="122"/>
        <end position="212"/>
    </location>
</feature>
<evidence type="ECO:0000256" key="1">
    <source>
        <dbReference type="PROSITE-ProRule" id="PRU01248"/>
    </source>
</evidence>
<dbReference type="PANTHER" id="PTHR37291:SF1">
    <property type="entry name" value="TYPE IV METHYL-DIRECTED RESTRICTION ENZYME ECOKMCRB SUBUNIT"/>
    <property type="match status" value="1"/>
</dbReference>
<dbReference type="SUPFAM" id="SSF52540">
    <property type="entry name" value="P-loop containing nucleoside triphosphate hydrolases"/>
    <property type="match status" value="1"/>
</dbReference>
<dbReference type="InterPro" id="IPR011704">
    <property type="entry name" value="ATPase_dyneun-rel_AAA"/>
</dbReference>
<dbReference type="InterPro" id="IPR052934">
    <property type="entry name" value="Methyl-DNA_Rec/Restrict_Enz"/>
</dbReference>
<sequence>MTQELIEDLYIRGKAVYKEEISLKQATKEILNMYPDNIHESSAQFYLSLYADLIKGKGSTWNQNSDLLIYYVRHIAEENGNVDGVKAYEGALKFAKAKSRKSLVASLEKLAAEFKLSLNGHLTFEAWLNNFPDKNYSESTIYRYVRALEKAEEWLGVQFFKPVLEITVIEEFSDIDQFIKNLPNYEAVNQQHGHGDLSAALTLYRKYVEYLNQEEEIWWPSLEEYNPGITKEQWLELLNDPEIIGPVWGGFLAAFYKHKDGASCKQIGEEYGRNPSSIIGNCTQLGKRIYKETNCPIGFRDNGQNRYYTIMFLGRDAHNGEEGDYLWRLRSELYDALTEFDIMRYEWKVGEKEVPEISIKESVELIKEYIASKGFSYDDELIENFYLSLKAKPFVILAGTSGTGKTRLVRLFSEAIGAKYKLVSVRPDWSDSSDLFGHVNLKGEFVPGAIIKYIHEAAEPENLNTPYFLCLDEMNLARVEYYLSDFLSIIETRHRENGHVVTDEIILDKDAKDIYGKLILPENLYVIGTVNMDETTFPFSKKVLDRANTIEFSYVDLVPDFSEIPEVVEAQTCGNNLLKTEYITLMSDVDEEDRQFVTDICVELQEINKILQSAQAHVGYRVRDEIVFYMLNNKKAELLDKDLAFDNEIMQKILPRIQGSSTSIKEMLCELFKKCAGDYTGLSQASVSEQMQAYIETKDCKYRKSAEKICYMMRRFEEDGFTSYWL</sequence>
<dbReference type="GO" id="GO:0016887">
    <property type="term" value="F:ATP hydrolysis activity"/>
    <property type="evidence" value="ECO:0007669"/>
    <property type="project" value="InterPro"/>
</dbReference>
<organism evidence="3 4">
    <name type="scientific">Anaerobutyricum soehngenii</name>
    <dbReference type="NCBI Taxonomy" id="105843"/>
    <lineage>
        <taxon>Bacteria</taxon>
        <taxon>Bacillati</taxon>
        <taxon>Bacillota</taxon>
        <taxon>Clostridia</taxon>
        <taxon>Lachnospirales</taxon>
        <taxon>Lachnospiraceae</taxon>
        <taxon>Anaerobutyricum</taxon>
    </lineage>
</organism>
<accession>A0A6N7YF44</accession>
<evidence type="ECO:0000259" key="2">
    <source>
        <dbReference type="PROSITE" id="PS51900"/>
    </source>
</evidence>
<protein>
    <submittedName>
        <fullName evidence="3">AAA domain-containing protein</fullName>
    </submittedName>
</protein>
<dbReference type="Gene3D" id="3.40.50.300">
    <property type="entry name" value="P-loop containing nucleotide triphosphate hydrolases"/>
    <property type="match status" value="1"/>
</dbReference>
<dbReference type="EMBL" id="VULP01000012">
    <property type="protein sequence ID" value="MSU82174.1"/>
    <property type="molecule type" value="Genomic_DNA"/>
</dbReference>
<dbReference type="PANTHER" id="PTHR37291">
    <property type="entry name" value="5-METHYLCYTOSINE-SPECIFIC RESTRICTION ENZYME B"/>
    <property type="match status" value="1"/>
</dbReference>
<evidence type="ECO:0000313" key="3">
    <source>
        <dbReference type="EMBL" id="MSU82174.1"/>
    </source>
</evidence>
<dbReference type="PROSITE" id="PS51900">
    <property type="entry name" value="CB"/>
    <property type="match status" value="1"/>
</dbReference>
<reference evidence="3 4" key="1">
    <citation type="submission" date="2019-08" db="EMBL/GenBank/DDBJ databases">
        <title>In-depth cultivation of the pig gut microbiome towards novel bacterial diversity and tailored functional studies.</title>
        <authorList>
            <person name="Wylensek D."/>
            <person name="Hitch T.C.A."/>
            <person name="Clavel T."/>
        </authorList>
    </citation>
    <scope>NUCLEOTIDE SEQUENCE [LARGE SCALE GENOMIC DNA]</scope>
    <source>
        <strain evidence="3 4">BSM-383-APC-4H</strain>
    </source>
</reference>